<reference evidence="1" key="1">
    <citation type="journal article" date="2023" name="DNA Res.">
        <title>Chromosome-level genome assembly of Phrynocephalus forsythii using third-generation DNA sequencing and Hi-C analysis.</title>
        <authorList>
            <person name="Qi Y."/>
            <person name="Zhao W."/>
            <person name="Zhao Y."/>
            <person name="Niu C."/>
            <person name="Cao S."/>
            <person name="Zhang Y."/>
        </authorList>
    </citation>
    <scope>NUCLEOTIDE SEQUENCE</scope>
    <source>
        <tissue evidence="1">Muscle</tissue>
    </source>
</reference>
<dbReference type="InterPro" id="IPR052709">
    <property type="entry name" value="Transposase-MT_Hybrid"/>
</dbReference>
<accession>A0A9Q0Y3L8</accession>
<dbReference type="InterPro" id="IPR036397">
    <property type="entry name" value="RNaseH_sf"/>
</dbReference>
<comment type="caution">
    <text evidence="1">The sequence shown here is derived from an EMBL/GenBank/DDBJ whole genome shotgun (WGS) entry which is preliminary data.</text>
</comment>
<gene>
    <name evidence="1" type="ORF">JRQ81_006977</name>
</gene>
<protein>
    <submittedName>
        <fullName evidence="1">Uncharacterized protein</fullName>
    </submittedName>
</protein>
<dbReference type="OrthoDB" id="6040399at2759"/>
<dbReference type="GO" id="GO:0003676">
    <property type="term" value="F:nucleic acid binding"/>
    <property type="evidence" value="ECO:0007669"/>
    <property type="project" value="InterPro"/>
</dbReference>
<keyword evidence="2" id="KW-1185">Reference proteome</keyword>
<evidence type="ECO:0000313" key="1">
    <source>
        <dbReference type="EMBL" id="KAJ7341775.1"/>
    </source>
</evidence>
<dbReference type="EMBL" id="JAPFRF010000002">
    <property type="protein sequence ID" value="KAJ7341775.1"/>
    <property type="molecule type" value="Genomic_DNA"/>
</dbReference>
<organism evidence="1 2">
    <name type="scientific">Phrynocephalus forsythii</name>
    <dbReference type="NCBI Taxonomy" id="171643"/>
    <lineage>
        <taxon>Eukaryota</taxon>
        <taxon>Metazoa</taxon>
        <taxon>Chordata</taxon>
        <taxon>Craniata</taxon>
        <taxon>Vertebrata</taxon>
        <taxon>Euteleostomi</taxon>
        <taxon>Lepidosauria</taxon>
        <taxon>Squamata</taxon>
        <taxon>Bifurcata</taxon>
        <taxon>Unidentata</taxon>
        <taxon>Episquamata</taxon>
        <taxon>Toxicofera</taxon>
        <taxon>Iguania</taxon>
        <taxon>Acrodonta</taxon>
        <taxon>Agamidae</taxon>
        <taxon>Agaminae</taxon>
        <taxon>Phrynocephalus</taxon>
    </lineage>
</organism>
<sequence>VVLIDFLEKGTTINSQDYVKTLEKLCAWLHCMQKDLDPIPQHDSARPHTNRETQEPLQRLQLKEVLLHLLYSPYLAACDFHTKTQDMKILYGKIQDTKMLRKISIPRVHCAPFGSRYKNFQATKCLEEHIVSR</sequence>
<dbReference type="AlphaFoldDB" id="A0A9Q0Y3L8"/>
<proteinExistence type="predicted"/>
<feature type="non-terminal residue" evidence="1">
    <location>
        <position position="133"/>
    </location>
</feature>
<dbReference type="Gene3D" id="3.30.420.10">
    <property type="entry name" value="Ribonuclease H-like superfamily/Ribonuclease H"/>
    <property type="match status" value="1"/>
</dbReference>
<dbReference type="Proteomes" id="UP001142489">
    <property type="component" value="Unassembled WGS sequence"/>
</dbReference>
<dbReference type="PANTHER" id="PTHR46060:SF1">
    <property type="entry name" value="MARINER MOS1 TRANSPOSASE-LIKE PROTEIN"/>
    <property type="match status" value="1"/>
</dbReference>
<name>A0A9Q0Y3L8_9SAUR</name>
<feature type="non-terminal residue" evidence="1">
    <location>
        <position position="1"/>
    </location>
</feature>
<dbReference type="PANTHER" id="PTHR46060">
    <property type="entry name" value="MARINER MOS1 TRANSPOSASE-LIKE PROTEIN"/>
    <property type="match status" value="1"/>
</dbReference>
<evidence type="ECO:0000313" key="2">
    <source>
        <dbReference type="Proteomes" id="UP001142489"/>
    </source>
</evidence>